<dbReference type="PRINTS" id="PR00381">
    <property type="entry name" value="KINESINLIGHT"/>
</dbReference>
<feature type="repeat" description="TPR" evidence="3">
    <location>
        <begin position="604"/>
        <end position="637"/>
    </location>
</feature>
<evidence type="ECO:0000313" key="8">
    <source>
        <dbReference type="EMBL" id="REE00526.1"/>
    </source>
</evidence>
<feature type="repeat" description="TPR" evidence="3">
    <location>
        <begin position="354"/>
        <end position="387"/>
    </location>
</feature>
<dbReference type="InterPro" id="IPR041617">
    <property type="entry name" value="TPR_MalT"/>
</dbReference>
<reference evidence="8 9" key="1">
    <citation type="submission" date="2018-07" db="EMBL/GenBank/DDBJ databases">
        <title>Genomic Encyclopedia of Type Strains, Phase IV (KMG-IV): sequencing the most valuable type-strain genomes for metagenomic binning, comparative biology and taxonomic classification.</title>
        <authorList>
            <person name="Goeker M."/>
        </authorList>
    </citation>
    <scope>NUCLEOTIDE SEQUENCE [LARGE SCALE GENOMIC DNA]</scope>
    <source>
        <strain evidence="8 9">DSM 4134</strain>
    </source>
</reference>
<keyword evidence="5" id="KW-0732">Signal</keyword>
<evidence type="ECO:0000256" key="1">
    <source>
        <dbReference type="ARBA" id="ARBA00022737"/>
    </source>
</evidence>
<proteinExistence type="predicted"/>
<dbReference type="InterPro" id="IPR011990">
    <property type="entry name" value="TPR-like_helical_dom_sf"/>
</dbReference>
<evidence type="ECO:0000256" key="4">
    <source>
        <dbReference type="SAM" id="Coils"/>
    </source>
</evidence>
<dbReference type="Pfam" id="PF13374">
    <property type="entry name" value="TPR_10"/>
    <property type="match status" value="1"/>
</dbReference>
<sequence>MNRLLLSLTLGLAVSIAQGQDWAQAFQQSVDLYNDYQSEEARTAAEKALTLLEQAQPSASKNKAAILRQLSIICYDLTDDAAALSYAQDEVEILLSLGEKNTNYALALQNLAVIRMARSEYGVAEPLLTESLEVTRTFHSDDSYEVATMQGNLAIAKFQLKKDEEALALFQKAVTTMRTFEELDGDYLNIIYNYGALLSAKGKFKEALSYYQELEDYYSYDKPNGEYGRILIKIGDALDELGRFADATQKYQLAKENFEQLQQTDDEAYGIALNNLVIDLQKTGQFAKALNLSENLLRVKEADQANGLRSYAHALITHANLLIRSGGSDDARDLLLKADSIYAEEQFEKDEAFALAQESLGSIYLSEGNFSEASQLVQKALEIAEKNELNDIIYTLYNLQARVLLRQAKYQEAELAAQKALTSSEEKFGPDALKTAYIHNTLATIYTQQGKYAQADQSIQKILPIFKKSFGEDHPEYAIVLTNYSSLLQLQGNYYAAEHHLLNAEEIKRKAFGPQNADYLTTLENLALLYLHTARYTDALDLLQQIKSTKEQTLPPNDPSLAYTLSNLGTVKKQLADYGEAEKLLKKAQSIYAQSLGEDHIAQANVSNSLALLYQKMGNLDAAKPLFGKALSIYEQTMGRHSPDYATALENLATLHQLEEDYTTARELLEEALEIDEAILGTHHPLYSKTLHNLASVYEEEENYEQSRELYLKALDIDRQTFGEQHPSYASTLYNLATLEQELENYEQALLHYRKVVEIRKNVLGTNHPDYAFALYGLASILHKTGQFEEAEPLFAQVTNQYLDFIQKYFPSLSENEKSAFYSKIKPVFESYIEFAVEYNLLQKGTSEQQQALVGQIYNLQLATKALLLNATNKVRNTILSSNDPELVGLFNEWLSLKERIVKAYNMSQEELAQSDISIANLESQANDTEKELSLKSAAFASTFEQQQPTWQKVATSLTQDQMAIEIIRVKKKMKADSVLYVGLILSSDTSTAPRLVVKADGAHMENKGFKTYKNSIVYKVKDMRSYDTFWKPFDETINDDIKTIYLSADGVLNKVNLATLYNPKGDSYIIDRYKVRLLSNTRELTEYQASGDSDNRMTLFGYPQYQLDESSKGRGSLLLAGSNTERSFGEEISLLPGTLEEVKSIQNMANSATWQNELFLEKEANEANIKNITSPKVLHIATHGFFLEDLPEIDDEAGLASRNARFNPLLRSGLLLAGAQNTMKNEDIPGGEDGILTAYEVMNLHLDQTSLVVMSACETGLGEVKNGEGVYGLQRAFMVAGCDNLIMSLWKVNDQTTQLLMSQFYKHWLGGKSKLDAFNQAILSVRSQYAEPYYWGAFVMLGK</sequence>
<dbReference type="Pfam" id="PF12770">
    <property type="entry name" value="CHAT"/>
    <property type="match status" value="1"/>
</dbReference>
<dbReference type="PROSITE" id="PS50005">
    <property type="entry name" value="TPR"/>
    <property type="match status" value="5"/>
</dbReference>
<evidence type="ECO:0000256" key="2">
    <source>
        <dbReference type="ARBA" id="ARBA00022803"/>
    </source>
</evidence>
<dbReference type="OrthoDB" id="9771112at2"/>
<evidence type="ECO:0000259" key="7">
    <source>
        <dbReference type="Pfam" id="PF17874"/>
    </source>
</evidence>
<accession>A0A3D9L5H7</accession>
<evidence type="ECO:0000256" key="3">
    <source>
        <dbReference type="PROSITE-ProRule" id="PRU00339"/>
    </source>
</evidence>
<dbReference type="PANTHER" id="PTHR45641">
    <property type="entry name" value="TETRATRICOPEPTIDE REPEAT PROTEIN (AFU_ORTHOLOGUE AFUA_6G03870)"/>
    <property type="match status" value="1"/>
</dbReference>
<dbReference type="EMBL" id="QREG01000005">
    <property type="protein sequence ID" value="REE00526.1"/>
    <property type="molecule type" value="Genomic_DNA"/>
</dbReference>
<keyword evidence="4" id="KW-0175">Coiled coil</keyword>
<comment type="caution">
    <text evidence="8">The sequence shown here is derived from an EMBL/GenBank/DDBJ whole genome shotgun (WGS) entry which is preliminary data.</text>
</comment>
<dbReference type="Pfam" id="PF13176">
    <property type="entry name" value="TPR_7"/>
    <property type="match status" value="1"/>
</dbReference>
<dbReference type="Pfam" id="PF13432">
    <property type="entry name" value="TPR_16"/>
    <property type="match status" value="1"/>
</dbReference>
<organism evidence="8 9">
    <name type="scientific">Marinoscillum furvescens DSM 4134</name>
    <dbReference type="NCBI Taxonomy" id="1122208"/>
    <lineage>
        <taxon>Bacteria</taxon>
        <taxon>Pseudomonadati</taxon>
        <taxon>Bacteroidota</taxon>
        <taxon>Cytophagia</taxon>
        <taxon>Cytophagales</taxon>
        <taxon>Reichenbachiellaceae</taxon>
        <taxon>Marinoscillum</taxon>
    </lineage>
</organism>
<dbReference type="SUPFAM" id="SSF48452">
    <property type="entry name" value="TPR-like"/>
    <property type="match status" value="3"/>
</dbReference>
<name>A0A3D9L5H7_MARFU</name>
<feature type="coiled-coil region" evidence="4">
    <location>
        <begin position="912"/>
        <end position="939"/>
    </location>
</feature>
<evidence type="ECO:0000256" key="5">
    <source>
        <dbReference type="SAM" id="SignalP"/>
    </source>
</evidence>
<protein>
    <submittedName>
        <fullName evidence="8">Tetratricopeptide repeat protein</fullName>
    </submittedName>
</protein>
<feature type="domain" description="MalT-like TPR region" evidence="7">
    <location>
        <begin position="282"/>
        <end position="552"/>
    </location>
</feature>
<dbReference type="Pfam" id="PF17874">
    <property type="entry name" value="TPR_MalT"/>
    <property type="match status" value="1"/>
</dbReference>
<keyword evidence="1" id="KW-0677">Repeat</keyword>
<dbReference type="InterPro" id="IPR024983">
    <property type="entry name" value="CHAT_dom"/>
</dbReference>
<dbReference type="PANTHER" id="PTHR45641:SF19">
    <property type="entry name" value="NEPHROCYSTIN-3"/>
    <property type="match status" value="1"/>
</dbReference>
<dbReference type="Gene3D" id="1.25.40.10">
    <property type="entry name" value="Tetratricopeptide repeat domain"/>
    <property type="match status" value="5"/>
</dbReference>
<dbReference type="RefSeq" id="WP_115867524.1">
    <property type="nucleotide sequence ID" value="NZ_QREG01000005.1"/>
</dbReference>
<feature type="domain" description="CHAT" evidence="6">
    <location>
        <begin position="1027"/>
        <end position="1343"/>
    </location>
</feature>
<keyword evidence="2 3" id="KW-0802">TPR repeat</keyword>
<evidence type="ECO:0000313" key="9">
    <source>
        <dbReference type="Proteomes" id="UP000256779"/>
    </source>
</evidence>
<dbReference type="Pfam" id="PF13424">
    <property type="entry name" value="TPR_12"/>
    <property type="match status" value="3"/>
</dbReference>
<feature type="signal peptide" evidence="5">
    <location>
        <begin position="1"/>
        <end position="19"/>
    </location>
</feature>
<feature type="chain" id="PRO_5017631621" evidence="5">
    <location>
        <begin position="20"/>
        <end position="1344"/>
    </location>
</feature>
<evidence type="ECO:0000259" key="6">
    <source>
        <dbReference type="Pfam" id="PF12770"/>
    </source>
</evidence>
<feature type="repeat" description="TPR" evidence="3">
    <location>
        <begin position="646"/>
        <end position="679"/>
    </location>
</feature>
<keyword evidence="9" id="KW-1185">Reference proteome</keyword>
<feature type="repeat" description="TPR" evidence="3">
    <location>
        <begin position="688"/>
        <end position="721"/>
    </location>
</feature>
<dbReference type="InterPro" id="IPR019734">
    <property type="entry name" value="TPR_rpt"/>
</dbReference>
<feature type="coiled-coil region" evidence="4">
    <location>
        <begin position="729"/>
        <end position="756"/>
    </location>
</feature>
<dbReference type="SMART" id="SM00028">
    <property type="entry name" value="TPR"/>
    <property type="match status" value="15"/>
</dbReference>
<feature type="repeat" description="TPR" evidence="3">
    <location>
        <begin position="730"/>
        <end position="763"/>
    </location>
</feature>
<gene>
    <name evidence="8" type="ORF">C7460_105149</name>
</gene>
<dbReference type="Proteomes" id="UP000256779">
    <property type="component" value="Unassembled WGS sequence"/>
</dbReference>